<reference evidence="2" key="1">
    <citation type="journal article" date="2020" name="Stud. Mycol.">
        <title>101 Dothideomycetes genomes: a test case for predicting lifestyles and emergence of pathogens.</title>
        <authorList>
            <person name="Haridas S."/>
            <person name="Albert R."/>
            <person name="Binder M."/>
            <person name="Bloem J."/>
            <person name="Labutti K."/>
            <person name="Salamov A."/>
            <person name="Andreopoulos B."/>
            <person name="Baker S."/>
            <person name="Barry K."/>
            <person name="Bills G."/>
            <person name="Bluhm B."/>
            <person name="Cannon C."/>
            <person name="Castanera R."/>
            <person name="Culley D."/>
            <person name="Daum C."/>
            <person name="Ezra D."/>
            <person name="Gonzalez J."/>
            <person name="Henrissat B."/>
            <person name="Kuo A."/>
            <person name="Liang C."/>
            <person name="Lipzen A."/>
            <person name="Lutzoni F."/>
            <person name="Magnuson J."/>
            <person name="Mondo S."/>
            <person name="Nolan M."/>
            <person name="Ohm R."/>
            <person name="Pangilinan J."/>
            <person name="Park H.-J."/>
            <person name="Ramirez L."/>
            <person name="Alfaro M."/>
            <person name="Sun H."/>
            <person name="Tritt A."/>
            <person name="Yoshinaga Y."/>
            <person name="Zwiers L.-H."/>
            <person name="Turgeon B."/>
            <person name="Goodwin S."/>
            <person name="Spatafora J."/>
            <person name="Crous P."/>
            <person name="Grigoriev I."/>
        </authorList>
    </citation>
    <scope>NUCLEOTIDE SEQUENCE</scope>
    <source>
        <strain evidence="2">CBS 130266</strain>
    </source>
</reference>
<evidence type="ECO:0000313" key="3">
    <source>
        <dbReference type="Proteomes" id="UP000800235"/>
    </source>
</evidence>
<dbReference type="GO" id="GO:0046464">
    <property type="term" value="P:acylglycerol catabolic process"/>
    <property type="evidence" value="ECO:0007669"/>
    <property type="project" value="TreeGrafter"/>
</dbReference>
<protein>
    <submittedName>
        <fullName evidence="2">Alpha/beta-hydrolase</fullName>
    </submittedName>
</protein>
<dbReference type="Proteomes" id="UP000800235">
    <property type="component" value="Unassembled WGS sequence"/>
</dbReference>
<name>A0A9P4NTX3_9PEZI</name>
<dbReference type="SUPFAM" id="SSF53474">
    <property type="entry name" value="alpha/beta-Hydrolases"/>
    <property type="match status" value="1"/>
</dbReference>
<dbReference type="InterPro" id="IPR000073">
    <property type="entry name" value="AB_hydrolase_1"/>
</dbReference>
<dbReference type="Pfam" id="PF12697">
    <property type="entry name" value="Abhydrolase_6"/>
    <property type="match status" value="1"/>
</dbReference>
<proteinExistence type="predicted"/>
<dbReference type="InterPro" id="IPR050266">
    <property type="entry name" value="AB_hydrolase_sf"/>
</dbReference>
<keyword evidence="3" id="KW-1185">Reference proteome</keyword>
<dbReference type="GO" id="GO:0047372">
    <property type="term" value="F:monoacylglycerol lipase activity"/>
    <property type="evidence" value="ECO:0007669"/>
    <property type="project" value="TreeGrafter"/>
</dbReference>
<dbReference type="OrthoDB" id="8119704at2759"/>
<evidence type="ECO:0000259" key="1">
    <source>
        <dbReference type="Pfam" id="PF12697"/>
    </source>
</evidence>
<comment type="caution">
    <text evidence="2">The sequence shown here is derived from an EMBL/GenBank/DDBJ whole genome shotgun (WGS) entry which is preliminary data.</text>
</comment>
<accession>A0A9P4NTX3</accession>
<dbReference type="PANTHER" id="PTHR43798">
    <property type="entry name" value="MONOACYLGLYCEROL LIPASE"/>
    <property type="match status" value="1"/>
</dbReference>
<dbReference type="GO" id="GO:0016020">
    <property type="term" value="C:membrane"/>
    <property type="evidence" value="ECO:0007669"/>
    <property type="project" value="TreeGrafter"/>
</dbReference>
<dbReference type="Gene3D" id="3.40.50.1820">
    <property type="entry name" value="alpha/beta hydrolase"/>
    <property type="match status" value="1"/>
</dbReference>
<sequence length="305" mass="33537">MAAQTAKTQYIEAKNGVKFAYRHLGSSSGIPLIMHGHFRSNMDYWDPLLLNNLAARRPVLIFDQAGVGRSSGEVANTFSGWADNVIALLEALNINQVDLLGFSMGGCAAQMVALNARPGLVRKLILAGTAPSAPSPNSDVSGIVWPREIPPPEPITVLATRTEEADTLEALAFSFFYDTDEGKAAAKMYWNRVLERNVPEEPLILKLLGLEGTKSQTDSYVVDWMTPNPKNSFDRLGELKMPVLVMNGDNDVLVPSSQSWELAVKIPNSQLVLYPKAGHGFLYEYTEAAREMDFFLDGQLYTGRL</sequence>
<organism evidence="2 3">
    <name type="scientific">Tothia fuscella</name>
    <dbReference type="NCBI Taxonomy" id="1048955"/>
    <lineage>
        <taxon>Eukaryota</taxon>
        <taxon>Fungi</taxon>
        <taxon>Dikarya</taxon>
        <taxon>Ascomycota</taxon>
        <taxon>Pezizomycotina</taxon>
        <taxon>Dothideomycetes</taxon>
        <taxon>Pleosporomycetidae</taxon>
        <taxon>Venturiales</taxon>
        <taxon>Cylindrosympodiaceae</taxon>
        <taxon>Tothia</taxon>
    </lineage>
</organism>
<gene>
    <name evidence="2" type="ORF">EJ08DRAFT_687479</name>
</gene>
<dbReference type="AlphaFoldDB" id="A0A9P4NTX3"/>
<dbReference type="InterPro" id="IPR029058">
    <property type="entry name" value="AB_hydrolase_fold"/>
</dbReference>
<dbReference type="PANTHER" id="PTHR43798:SF5">
    <property type="entry name" value="MONOACYLGLYCEROL LIPASE ABHD6"/>
    <property type="match status" value="1"/>
</dbReference>
<evidence type="ECO:0000313" key="2">
    <source>
        <dbReference type="EMBL" id="KAF2431219.1"/>
    </source>
</evidence>
<feature type="domain" description="AB hydrolase-1" evidence="1">
    <location>
        <begin position="33"/>
        <end position="284"/>
    </location>
</feature>
<dbReference type="EMBL" id="MU007033">
    <property type="protein sequence ID" value="KAF2431219.1"/>
    <property type="molecule type" value="Genomic_DNA"/>
</dbReference>